<keyword evidence="1" id="KW-1133">Transmembrane helix</keyword>
<name>A0A067LMD9_JATCU</name>
<feature type="transmembrane region" description="Helical" evidence="1">
    <location>
        <begin position="767"/>
        <end position="789"/>
    </location>
</feature>
<proteinExistence type="predicted"/>
<sequence length="923" mass="101459">MILAEVCEVTQSLCQSRTCPMDLITPPDDCHVNYTLSFSLQICRVEDLLVSGVVKGSIIHIHRARTIIVDTSGLITASGLGCSEGIGKGNYSNGAGSGAGHGGRGGSGYFNGIVSDGGNKYGDADLPCELGSGTEGPDKSYGNVIGGGMIVMGSIQWPLLRLDLYGSLKADGQSFDKASRNSNSSLIGGLGGGSGGTVLLFLQELVLAKNSYLSVLGGSGGPLGGGGGGGGRVHFHWSKIDTGYDYVPVASISGSINSSGGAGDNGGLFGEGGTVTGKKCPKGLYGTFCKECPVGTYKNIEGSDASLCTPCSLELLPNRANFIYVRGGVSELPCPYKCISEKYRMPNCYTPLEELIYTFGGPWPFALILSGFLVLLALLLSTLRIKLVGSGSYGAHSIEHQSHHHFPHLLSLSEVRGTRAEETQSHVYRMYFMGPNTFREPWHLPYSPPNAIIEIVYEDAFNRFIDEINSVAAYDWWEGSVHSILSVLAYPCAWSWKQWRRRNKIHRLQEYVKSEYDHSCLRSCRSRALYKGMKVGATPDLMVAYIDFFLGGDEKRLDIVSIIQKRFPMCIIFGGDGSYMSPYNLYSDTLLTNLLGQHVPASVWNRLVAGLNAQLRTVRHGSIRSALLPVIDWINTHANPQLEFHGVKIEVGWFQATASGYYQLGILVMVGEYTLHSMHQSDLLDKSSGECTRKNALYTSRSHKQLQQDRPYMSQVLSRKKMTGGINGGLINDATLKSLEFRRDFFFPFSLLLHNTRPVGRQDTLQLFITVILLADLSITLLTLLQFYWISLGAFLAVLLILPLSLLSPFPAGLNALFSREPRKASLSRIYALWNITSLSNIAVAFICGILHYGLSYFHPSGNENNWNIRREDDKWWLLPTILLLLKSIQARFVDWHIANLEMQDFSLFCPDPDAFWAHESIS</sequence>
<dbReference type="AlphaFoldDB" id="A0A067LMD9"/>
<evidence type="ECO:0000313" key="3">
    <source>
        <dbReference type="EMBL" id="KDP45970.1"/>
    </source>
</evidence>
<keyword evidence="1" id="KW-0472">Membrane</keyword>
<dbReference type="PANTHER" id="PTHR31513:SF2">
    <property type="entry name" value="MRAZ"/>
    <property type="match status" value="1"/>
</dbReference>
<dbReference type="PANTHER" id="PTHR31513">
    <property type="entry name" value="EPHRIN TYPE-B RECEPTOR"/>
    <property type="match status" value="1"/>
</dbReference>
<dbReference type="InterPro" id="IPR058316">
    <property type="entry name" value="DUF8003"/>
</dbReference>
<feature type="transmembrane region" description="Helical" evidence="1">
    <location>
        <begin position="355"/>
        <end position="380"/>
    </location>
</feature>
<dbReference type="Proteomes" id="UP000027138">
    <property type="component" value="Unassembled WGS sequence"/>
</dbReference>
<dbReference type="EMBL" id="KK914224">
    <property type="protein sequence ID" value="KDP45970.1"/>
    <property type="molecule type" value="Genomic_DNA"/>
</dbReference>
<organism evidence="3 4">
    <name type="scientific">Jatropha curcas</name>
    <name type="common">Barbados nut</name>
    <dbReference type="NCBI Taxonomy" id="180498"/>
    <lineage>
        <taxon>Eukaryota</taxon>
        <taxon>Viridiplantae</taxon>
        <taxon>Streptophyta</taxon>
        <taxon>Embryophyta</taxon>
        <taxon>Tracheophyta</taxon>
        <taxon>Spermatophyta</taxon>
        <taxon>Magnoliopsida</taxon>
        <taxon>eudicotyledons</taxon>
        <taxon>Gunneridae</taxon>
        <taxon>Pentapetalae</taxon>
        <taxon>rosids</taxon>
        <taxon>fabids</taxon>
        <taxon>Malpighiales</taxon>
        <taxon>Euphorbiaceae</taxon>
        <taxon>Crotonoideae</taxon>
        <taxon>Jatropheae</taxon>
        <taxon>Jatropha</taxon>
    </lineage>
</organism>
<feature type="transmembrane region" description="Helical" evidence="1">
    <location>
        <begin position="830"/>
        <end position="855"/>
    </location>
</feature>
<evidence type="ECO:0000259" key="2">
    <source>
        <dbReference type="Pfam" id="PF26010"/>
    </source>
</evidence>
<dbReference type="Pfam" id="PF26010">
    <property type="entry name" value="DUF8003"/>
    <property type="match status" value="1"/>
</dbReference>
<accession>A0A067LMD9</accession>
<reference evidence="3 4" key="1">
    <citation type="journal article" date="2014" name="PLoS ONE">
        <title>Global Analysis of Gene Expression Profiles in Physic Nut (Jatropha curcas L.) Seedlings Exposed to Salt Stress.</title>
        <authorList>
            <person name="Zhang L."/>
            <person name="Zhang C."/>
            <person name="Wu P."/>
            <person name="Chen Y."/>
            <person name="Li M."/>
            <person name="Jiang H."/>
            <person name="Wu G."/>
        </authorList>
    </citation>
    <scope>NUCLEOTIDE SEQUENCE [LARGE SCALE GENOMIC DNA]</scope>
    <source>
        <strain evidence="4">cv. GZQX0401</strain>
        <tissue evidence="3">Young leaves</tissue>
    </source>
</reference>
<protein>
    <recommendedName>
        <fullName evidence="2">DUF8003 domain-containing protein</fullName>
    </recommendedName>
</protein>
<feature type="domain" description="DUF8003" evidence="2">
    <location>
        <begin position="275"/>
        <end position="349"/>
    </location>
</feature>
<dbReference type="STRING" id="180498.A0A067LMD9"/>
<gene>
    <name evidence="3" type="ORF">JCGZ_11873</name>
</gene>
<keyword evidence="4" id="KW-1185">Reference proteome</keyword>
<keyword evidence="1" id="KW-0812">Transmembrane</keyword>
<evidence type="ECO:0000313" key="4">
    <source>
        <dbReference type="Proteomes" id="UP000027138"/>
    </source>
</evidence>
<dbReference type="SMART" id="SM01411">
    <property type="entry name" value="Ephrin_rec_like"/>
    <property type="match status" value="1"/>
</dbReference>
<dbReference type="OrthoDB" id="122018at2759"/>
<evidence type="ECO:0000256" key="1">
    <source>
        <dbReference type="SAM" id="Phobius"/>
    </source>
</evidence>
<feature type="transmembrane region" description="Helical" evidence="1">
    <location>
        <begin position="795"/>
        <end position="818"/>
    </location>
</feature>